<protein>
    <submittedName>
        <fullName evidence="1">Uncharacterized protein</fullName>
    </submittedName>
</protein>
<proteinExistence type="predicted"/>
<name>A0ACC0H9I7_9ERIC</name>
<dbReference type="EMBL" id="CM045762">
    <property type="protein sequence ID" value="KAI8009538.1"/>
    <property type="molecule type" value="Genomic_DNA"/>
</dbReference>
<accession>A0ACC0H9I7</accession>
<organism evidence="1 2">
    <name type="scientific">Camellia lanceoleosa</name>
    <dbReference type="NCBI Taxonomy" id="1840588"/>
    <lineage>
        <taxon>Eukaryota</taxon>
        <taxon>Viridiplantae</taxon>
        <taxon>Streptophyta</taxon>
        <taxon>Embryophyta</taxon>
        <taxon>Tracheophyta</taxon>
        <taxon>Spermatophyta</taxon>
        <taxon>Magnoliopsida</taxon>
        <taxon>eudicotyledons</taxon>
        <taxon>Gunneridae</taxon>
        <taxon>Pentapetalae</taxon>
        <taxon>asterids</taxon>
        <taxon>Ericales</taxon>
        <taxon>Theaceae</taxon>
        <taxon>Camellia</taxon>
    </lineage>
</organism>
<evidence type="ECO:0000313" key="2">
    <source>
        <dbReference type="Proteomes" id="UP001060215"/>
    </source>
</evidence>
<keyword evidence="2" id="KW-1185">Reference proteome</keyword>
<dbReference type="Proteomes" id="UP001060215">
    <property type="component" value="Chromosome 5"/>
</dbReference>
<evidence type="ECO:0000313" key="1">
    <source>
        <dbReference type="EMBL" id="KAI8009538.1"/>
    </source>
</evidence>
<gene>
    <name evidence="1" type="ORF">LOK49_LG06G01360</name>
</gene>
<sequence>MMKTNGMMTMMMKILMMKARWPMIKDIPPNYKWPTQVKLVCATMAIHNFIRRSKLHDIAFDSYDRYTDYVPNEEEGSSSQQPHHGNDVACDDTEMEVRRHSICMSICRRN</sequence>
<reference evidence="1 2" key="1">
    <citation type="journal article" date="2022" name="Plant J.">
        <title>Chromosome-level genome of Camellia lanceoleosa provides a valuable resource for understanding genome evolution and self-incompatibility.</title>
        <authorList>
            <person name="Gong W."/>
            <person name="Xiao S."/>
            <person name="Wang L."/>
            <person name="Liao Z."/>
            <person name="Chang Y."/>
            <person name="Mo W."/>
            <person name="Hu G."/>
            <person name="Li W."/>
            <person name="Zhao G."/>
            <person name="Zhu H."/>
            <person name="Hu X."/>
            <person name="Ji K."/>
            <person name="Xiang X."/>
            <person name="Song Q."/>
            <person name="Yuan D."/>
            <person name="Jin S."/>
            <person name="Zhang L."/>
        </authorList>
    </citation>
    <scope>NUCLEOTIDE SEQUENCE [LARGE SCALE GENOMIC DNA]</scope>
    <source>
        <strain evidence="1">SQ_2022a</strain>
    </source>
</reference>
<comment type="caution">
    <text evidence="1">The sequence shown here is derived from an EMBL/GenBank/DDBJ whole genome shotgun (WGS) entry which is preliminary data.</text>
</comment>